<evidence type="ECO:0000313" key="8">
    <source>
        <dbReference type="EMBL" id="EOQ70553.1"/>
    </source>
</evidence>
<evidence type="ECO:0000313" key="9">
    <source>
        <dbReference type="Proteomes" id="UP000014024"/>
    </source>
</evidence>
<evidence type="ECO:0000256" key="2">
    <source>
        <dbReference type="ARBA" id="ARBA00023002"/>
    </source>
</evidence>
<dbReference type="OrthoDB" id="9812625at2"/>
<dbReference type="Proteomes" id="UP000014024">
    <property type="component" value="Unassembled WGS sequence"/>
</dbReference>
<comment type="catalytic activity">
    <reaction evidence="4">
        <text>an aldehyde + NAD(+) + H2O = a carboxylate + NADH + 2 H(+)</text>
        <dbReference type="Rhea" id="RHEA:16185"/>
        <dbReference type="ChEBI" id="CHEBI:15377"/>
        <dbReference type="ChEBI" id="CHEBI:15378"/>
        <dbReference type="ChEBI" id="CHEBI:17478"/>
        <dbReference type="ChEBI" id="CHEBI:29067"/>
        <dbReference type="ChEBI" id="CHEBI:57540"/>
        <dbReference type="ChEBI" id="CHEBI:57945"/>
        <dbReference type="EC" id="1.2.1.3"/>
    </reaction>
</comment>
<dbReference type="PROSITE" id="PS00687">
    <property type="entry name" value="ALDEHYDE_DEHYDR_GLU"/>
    <property type="match status" value="1"/>
</dbReference>
<feature type="domain" description="Aldehyde dehydrogenase" evidence="7">
    <location>
        <begin position="10"/>
        <end position="466"/>
    </location>
</feature>
<dbReference type="FunFam" id="3.40.309.10:FF:000012">
    <property type="entry name" value="Betaine aldehyde dehydrogenase"/>
    <property type="match status" value="1"/>
</dbReference>
<evidence type="ECO:0000256" key="3">
    <source>
        <dbReference type="ARBA" id="ARBA00024226"/>
    </source>
</evidence>
<dbReference type="Gene3D" id="3.40.309.10">
    <property type="entry name" value="Aldehyde Dehydrogenase, Chain A, domain 2"/>
    <property type="match status" value="1"/>
</dbReference>
<dbReference type="Pfam" id="PF00171">
    <property type="entry name" value="Aldedh"/>
    <property type="match status" value="1"/>
</dbReference>
<comment type="caution">
    <text evidence="8">The sequence shown here is derived from an EMBL/GenBank/DDBJ whole genome shotgun (WGS) entry which is preliminary data.</text>
</comment>
<dbReference type="AlphaFoldDB" id="R8YMA2"/>
<keyword evidence="2 6" id="KW-0560">Oxidoreductase</keyword>
<dbReference type="RefSeq" id="WP_016140914.1">
    <property type="nucleotide sequence ID" value="NZ_KB976987.1"/>
</dbReference>
<evidence type="ECO:0000256" key="4">
    <source>
        <dbReference type="ARBA" id="ARBA00049194"/>
    </source>
</evidence>
<dbReference type="GO" id="GO:0004029">
    <property type="term" value="F:aldehyde dehydrogenase (NAD+) activity"/>
    <property type="evidence" value="ECO:0007669"/>
    <property type="project" value="UniProtKB-EC"/>
</dbReference>
<dbReference type="PATRIC" id="fig|1217691.3.peg.834"/>
<dbReference type="InterPro" id="IPR016162">
    <property type="entry name" value="Ald_DH_N"/>
</dbReference>
<dbReference type="InterPro" id="IPR016163">
    <property type="entry name" value="Ald_DH_C"/>
</dbReference>
<dbReference type="EMBL" id="APQM01000003">
    <property type="protein sequence ID" value="EOQ70553.1"/>
    <property type="molecule type" value="Genomic_DNA"/>
</dbReference>
<sequence>MNNYINGKWKSTTGKSQVVIINPRTEEVLDSYITASVEDVDAAVMAAHQALTSWSNTEPDERASWLNKIADVLESSREVLIELSHANNGKSRNQAKVDVDNSIKCYRYYADLVKKFAFSKITDCEDGVELTHHQSPVGVVALITPWNFPLITSAWKIAPALAAGCCIVFKPSELVPLPEVEFTKLLDQINFPAGVFNLILGDAVAAQHLVAHKDVQKVSFTGSTEIGIQVMQEAANSVKRVTLELGGKSPILIMADADLDDAVEKAVSGMFYNCGQMCSATSRLLVHESIAESFYEKLKKSVESIIIGQEQVDDFTIGPITTKKQFNKVHEYLEIAQQEQLNSLVDLTKISLPEQGFFIKPHVFVDVPTTSRLWREEIFGPVLCCRTFKNEEEAIALANDSEFGLAATIMTGSVLQGKQIAKRLRSGHIWINSFQMIQPGSLWGGFKKSGLGRELGESGIRSYLEENVITI</sequence>
<dbReference type="SUPFAM" id="SSF53720">
    <property type="entry name" value="ALDH-like"/>
    <property type="match status" value="1"/>
</dbReference>
<dbReference type="HOGENOM" id="CLU_005391_0_0_6"/>
<dbReference type="EC" id="1.2.1.3" evidence="3"/>
<dbReference type="PANTHER" id="PTHR42804">
    <property type="entry name" value="ALDEHYDE DEHYDROGENASE"/>
    <property type="match status" value="1"/>
</dbReference>
<evidence type="ECO:0000256" key="5">
    <source>
        <dbReference type="PROSITE-ProRule" id="PRU10007"/>
    </source>
</evidence>
<accession>R8YMA2</accession>
<proteinExistence type="inferred from homology"/>
<evidence type="ECO:0000256" key="1">
    <source>
        <dbReference type="ARBA" id="ARBA00009986"/>
    </source>
</evidence>
<dbReference type="PANTHER" id="PTHR42804:SF1">
    <property type="entry name" value="ALDEHYDE DEHYDROGENASE-RELATED"/>
    <property type="match status" value="1"/>
</dbReference>
<dbReference type="InterPro" id="IPR016161">
    <property type="entry name" value="Ald_DH/histidinol_DH"/>
</dbReference>
<evidence type="ECO:0000259" key="7">
    <source>
        <dbReference type="Pfam" id="PF00171"/>
    </source>
</evidence>
<evidence type="ECO:0000256" key="6">
    <source>
        <dbReference type="RuleBase" id="RU003345"/>
    </source>
</evidence>
<dbReference type="InterPro" id="IPR029510">
    <property type="entry name" value="Ald_DH_CS_GLU"/>
</dbReference>
<comment type="similarity">
    <text evidence="1 6">Belongs to the aldehyde dehydrogenase family.</text>
</comment>
<dbReference type="InterPro" id="IPR016160">
    <property type="entry name" value="Ald_DH_CS_CYS"/>
</dbReference>
<dbReference type="PROSITE" id="PS00070">
    <property type="entry name" value="ALDEHYDE_DEHYDR_CYS"/>
    <property type="match status" value="1"/>
</dbReference>
<feature type="active site" evidence="5">
    <location>
        <position position="244"/>
    </location>
</feature>
<reference evidence="8 9" key="1">
    <citation type="submission" date="2013-02" db="EMBL/GenBank/DDBJ databases">
        <title>The Genome Sequence of Acinetobacter sp. ANC 4050.</title>
        <authorList>
            <consortium name="The Broad Institute Genome Sequencing Platform"/>
            <consortium name="The Broad Institute Genome Sequencing Center for Infectious Disease"/>
            <person name="Cerqueira G."/>
            <person name="Feldgarden M."/>
            <person name="Courvalin P."/>
            <person name="Perichon B."/>
            <person name="Grillot-Courvalin C."/>
            <person name="Clermont D."/>
            <person name="Rocha E."/>
            <person name="Yoon E.-J."/>
            <person name="Nemec A."/>
            <person name="Walker B."/>
            <person name="Young S.K."/>
            <person name="Zeng Q."/>
            <person name="Gargeya S."/>
            <person name="Fitzgerald M."/>
            <person name="Haas B."/>
            <person name="Abouelleil A."/>
            <person name="Alvarado L."/>
            <person name="Arachchi H.M."/>
            <person name="Berlin A.M."/>
            <person name="Chapman S.B."/>
            <person name="Dewar J."/>
            <person name="Goldberg J."/>
            <person name="Griggs A."/>
            <person name="Gujja S."/>
            <person name="Hansen M."/>
            <person name="Howarth C."/>
            <person name="Imamovic A."/>
            <person name="Larimer J."/>
            <person name="McCowan C."/>
            <person name="Murphy C."/>
            <person name="Neiman D."/>
            <person name="Pearson M."/>
            <person name="Priest M."/>
            <person name="Roberts A."/>
            <person name="Saif S."/>
            <person name="Shea T."/>
            <person name="Sisk P."/>
            <person name="Sykes S."/>
            <person name="Wortman J."/>
            <person name="Nusbaum C."/>
            <person name="Birren B."/>
        </authorList>
    </citation>
    <scope>NUCLEOTIDE SEQUENCE [LARGE SCALE GENOMIC DNA]</scope>
    <source>
        <strain evidence="8 9">ANC 4050</strain>
    </source>
</reference>
<dbReference type="Gene3D" id="3.40.605.10">
    <property type="entry name" value="Aldehyde Dehydrogenase, Chain A, domain 1"/>
    <property type="match status" value="1"/>
</dbReference>
<name>R8YMA2_ACIPI</name>
<organism evidence="8 9">
    <name type="scientific">Acinetobacter pittii ANC 4050</name>
    <dbReference type="NCBI Taxonomy" id="1217691"/>
    <lineage>
        <taxon>Bacteria</taxon>
        <taxon>Pseudomonadati</taxon>
        <taxon>Pseudomonadota</taxon>
        <taxon>Gammaproteobacteria</taxon>
        <taxon>Moraxellales</taxon>
        <taxon>Moraxellaceae</taxon>
        <taxon>Acinetobacter</taxon>
        <taxon>Acinetobacter calcoaceticus/baumannii complex</taxon>
    </lineage>
</organism>
<dbReference type="FunFam" id="3.40.605.10:FF:000007">
    <property type="entry name" value="NAD/NADP-dependent betaine aldehyde dehydrogenase"/>
    <property type="match status" value="1"/>
</dbReference>
<gene>
    <name evidence="8" type="ORF">F931_00844</name>
</gene>
<dbReference type="InterPro" id="IPR015590">
    <property type="entry name" value="Aldehyde_DH_dom"/>
</dbReference>
<protein>
    <recommendedName>
        <fullName evidence="3">aldehyde dehydrogenase (NAD(+))</fullName>
        <ecNumber evidence="3">1.2.1.3</ecNumber>
    </recommendedName>
</protein>